<comment type="similarity">
    <text evidence="1">Belongs to the 5'(3')-deoxyribonucleotidase family.</text>
</comment>
<evidence type="ECO:0000313" key="2">
    <source>
        <dbReference type="EMBL" id="MBD8032022.1"/>
    </source>
</evidence>
<dbReference type="PANTHER" id="PTHR16504">
    <property type="entry name" value="5'(3')-DEOXYRIBONUCLEOTIDASE"/>
    <property type="match status" value="1"/>
</dbReference>
<dbReference type="SUPFAM" id="SSF56784">
    <property type="entry name" value="HAD-like"/>
    <property type="match status" value="1"/>
</dbReference>
<dbReference type="RefSeq" id="WP_191702644.1">
    <property type="nucleotide sequence ID" value="NZ_JACSPW010000002.1"/>
</dbReference>
<keyword evidence="3" id="KW-1185">Reference proteome</keyword>
<dbReference type="SFLD" id="SFLDG01146">
    <property type="entry name" value="C1.2.2"/>
    <property type="match status" value="1"/>
</dbReference>
<protein>
    <submittedName>
        <fullName evidence="2">5'-3'-deoxyribonucleotidase</fullName>
    </submittedName>
</protein>
<dbReference type="InterPro" id="IPR023214">
    <property type="entry name" value="HAD_sf"/>
</dbReference>
<organism evidence="2 3">
    <name type="scientific">Solibacillus merdavium</name>
    <dbReference type="NCBI Taxonomy" id="2762218"/>
    <lineage>
        <taxon>Bacteria</taxon>
        <taxon>Bacillati</taxon>
        <taxon>Bacillota</taxon>
        <taxon>Bacilli</taxon>
        <taxon>Bacillales</taxon>
        <taxon>Caryophanaceae</taxon>
        <taxon>Solibacillus</taxon>
    </lineage>
</organism>
<name>A0ABR8XJC2_9BACL</name>
<dbReference type="PANTHER" id="PTHR16504:SF4">
    <property type="entry name" value="5'(3')-DEOXYRIBONUCLEOTIDASE"/>
    <property type="match status" value="1"/>
</dbReference>
<dbReference type="Pfam" id="PF06941">
    <property type="entry name" value="NT5C"/>
    <property type="match status" value="1"/>
</dbReference>
<dbReference type="InterPro" id="IPR036412">
    <property type="entry name" value="HAD-like_sf"/>
</dbReference>
<comment type="caution">
    <text evidence="2">The sequence shown here is derived from an EMBL/GenBank/DDBJ whole genome shotgun (WGS) entry which is preliminary data.</text>
</comment>
<reference evidence="2 3" key="1">
    <citation type="submission" date="2020-08" db="EMBL/GenBank/DDBJ databases">
        <title>A Genomic Blueprint of the Chicken Gut Microbiome.</title>
        <authorList>
            <person name="Gilroy R."/>
            <person name="Ravi A."/>
            <person name="Getino M."/>
            <person name="Pursley I."/>
            <person name="Horton D.L."/>
            <person name="Alikhan N.-F."/>
            <person name="Baker D."/>
            <person name="Gharbi K."/>
            <person name="Hall N."/>
            <person name="Watson M."/>
            <person name="Adriaenssens E.M."/>
            <person name="Foster-Nyarko E."/>
            <person name="Jarju S."/>
            <person name="Secka A."/>
            <person name="Antonio M."/>
            <person name="Oren A."/>
            <person name="Chaudhuri R."/>
            <person name="La Ragione R.M."/>
            <person name="Hildebrand F."/>
            <person name="Pallen M.J."/>
        </authorList>
    </citation>
    <scope>NUCLEOTIDE SEQUENCE [LARGE SCALE GENOMIC DNA]</scope>
    <source>
        <strain evidence="2 3">Sa1YVA6</strain>
    </source>
</reference>
<dbReference type="EMBL" id="JACSPW010000002">
    <property type="protein sequence ID" value="MBD8032022.1"/>
    <property type="molecule type" value="Genomic_DNA"/>
</dbReference>
<dbReference type="SFLD" id="SFLDS00003">
    <property type="entry name" value="Haloacid_Dehalogenase"/>
    <property type="match status" value="1"/>
</dbReference>
<sequence>MKKSIAIDMDQVLADFYSKLRITYNENFGTSFTEEEFLLTTQRDLPREDAKKLFALLNEPDYFRDLALLDEDAIEVIQELQEHYEIFIATAAMDVPGSFTAKYDWLIKHLPFIKTQNIVFCGNKAVIHTDYLIDDNPRQLASFKGTGLLYSMPYNTAEEGYTRVHNWKEIKQYFLKQLEIV</sequence>
<dbReference type="Gene3D" id="3.40.50.1000">
    <property type="entry name" value="HAD superfamily/HAD-like"/>
    <property type="match status" value="1"/>
</dbReference>
<evidence type="ECO:0000313" key="3">
    <source>
        <dbReference type="Proteomes" id="UP000600565"/>
    </source>
</evidence>
<dbReference type="InterPro" id="IPR010708">
    <property type="entry name" value="5'(3')-deoxyribonucleotidase"/>
</dbReference>
<gene>
    <name evidence="2" type="ORF">H9632_02995</name>
</gene>
<evidence type="ECO:0000256" key="1">
    <source>
        <dbReference type="ARBA" id="ARBA00009589"/>
    </source>
</evidence>
<dbReference type="SFLD" id="SFLDG01126">
    <property type="entry name" value="C1.2:_Nucleotidase_Like"/>
    <property type="match status" value="1"/>
</dbReference>
<proteinExistence type="inferred from homology"/>
<dbReference type="Gene3D" id="1.10.40.40">
    <property type="entry name" value="Deoxyribonucleotidase, domain 2"/>
    <property type="match status" value="1"/>
</dbReference>
<accession>A0ABR8XJC2</accession>
<dbReference type="Proteomes" id="UP000600565">
    <property type="component" value="Unassembled WGS sequence"/>
</dbReference>